<organism evidence="7 8">
    <name type="scientific">Granulicella arctica</name>
    <dbReference type="NCBI Taxonomy" id="940613"/>
    <lineage>
        <taxon>Bacteria</taxon>
        <taxon>Pseudomonadati</taxon>
        <taxon>Acidobacteriota</taxon>
        <taxon>Terriglobia</taxon>
        <taxon>Terriglobales</taxon>
        <taxon>Acidobacteriaceae</taxon>
        <taxon>Granulicella</taxon>
    </lineage>
</organism>
<gene>
    <name evidence="7" type="ORF">HDF17_001747</name>
</gene>
<dbReference type="PANTHER" id="PTHR39087:SF2">
    <property type="entry name" value="UPF0104 MEMBRANE PROTEIN MJ1595"/>
    <property type="match status" value="1"/>
</dbReference>
<dbReference type="InterPro" id="IPR022791">
    <property type="entry name" value="L-PG_synthase/AglD"/>
</dbReference>
<feature type="transmembrane region" description="Helical" evidence="6">
    <location>
        <begin position="218"/>
        <end position="237"/>
    </location>
</feature>
<dbReference type="RefSeq" id="WP_179489749.1">
    <property type="nucleotide sequence ID" value="NZ_JACCCW010000001.1"/>
</dbReference>
<dbReference type="Pfam" id="PF03706">
    <property type="entry name" value="LPG_synthase_TM"/>
    <property type="match status" value="1"/>
</dbReference>
<keyword evidence="4 6" id="KW-1133">Transmembrane helix</keyword>
<feature type="transmembrane region" description="Helical" evidence="6">
    <location>
        <begin position="39"/>
        <end position="58"/>
    </location>
</feature>
<comment type="subcellular location">
    <subcellularLocation>
        <location evidence="1">Cell membrane</location>
        <topology evidence="1">Multi-pass membrane protein</topology>
    </subcellularLocation>
</comment>
<evidence type="ECO:0000313" key="8">
    <source>
        <dbReference type="Proteomes" id="UP000589520"/>
    </source>
</evidence>
<feature type="transmembrane region" description="Helical" evidence="6">
    <location>
        <begin position="304"/>
        <end position="324"/>
    </location>
</feature>
<protein>
    <recommendedName>
        <fullName evidence="9">Flippase-like domain-containing protein</fullName>
    </recommendedName>
</protein>
<accession>A0A7Y9PGF9</accession>
<dbReference type="GO" id="GO:0005886">
    <property type="term" value="C:plasma membrane"/>
    <property type="evidence" value="ECO:0007669"/>
    <property type="project" value="UniProtKB-SubCell"/>
</dbReference>
<dbReference type="AlphaFoldDB" id="A0A7Y9PGF9"/>
<keyword evidence="5 6" id="KW-0472">Membrane</keyword>
<keyword evidence="8" id="KW-1185">Reference proteome</keyword>
<keyword evidence="3 6" id="KW-0812">Transmembrane</keyword>
<keyword evidence="2" id="KW-1003">Cell membrane</keyword>
<evidence type="ECO:0000256" key="4">
    <source>
        <dbReference type="ARBA" id="ARBA00022989"/>
    </source>
</evidence>
<evidence type="ECO:0000313" key="7">
    <source>
        <dbReference type="EMBL" id="NYF79460.1"/>
    </source>
</evidence>
<evidence type="ECO:0000256" key="3">
    <source>
        <dbReference type="ARBA" id="ARBA00022692"/>
    </source>
</evidence>
<comment type="caution">
    <text evidence="7">The sequence shown here is derived from an EMBL/GenBank/DDBJ whole genome shotgun (WGS) entry which is preliminary data.</text>
</comment>
<sequence>MKKRNGIILVVVVVLAVAVYLNRGRIHFDWGTFGQQIRHISLGHFAAGIALIYGTYWLRSLRWAVFLSPTKKVHAGRLLGSQFIGFTAVALFGRLADLTRPYLLAKRVELSLSSQVAVYTIERMFDLGSAAIIFSSAMAVTPKSLPHHELFVRVGIGSLVVTVAIALFAVAVRVAGGAVAGFARQTIGRLSKPAGESFATKILGFRDGLNTLASFREFLVVLVLSLTMWGMIASAYYQTAHAFVQTPQLATLTFSSTMLLMAASIGGGLLTLPVIGWFTQIAAMAAAMQAFYGAPIESATACGALLLIVTTLSIVPVGLIFAQLEQVSLTRVTDESAEAGTVVVAD</sequence>
<feature type="transmembrane region" description="Helical" evidence="6">
    <location>
        <begin position="78"/>
        <end position="96"/>
    </location>
</feature>
<dbReference type="PANTHER" id="PTHR39087">
    <property type="entry name" value="UPF0104 MEMBRANE PROTEIN MJ1595"/>
    <property type="match status" value="1"/>
</dbReference>
<proteinExistence type="predicted"/>
<dbReference type="Proteomes" id="UP000589520">
    <property type="component" value="Unassembled WGS sequence"/>
</dbReference>
<dbReference type="EMBL" id="JACCCW010000001">
    <property type="protein sequence ID" value="NYF79460.1"/>
    <property type="molecule type" value="Genomic_DNA"/>
</dbReference>
<evidence type="ECO:0000256" key="5">
    <source>
        <dbReference type="ARBA" id="ARBA00023136"/>
    </source>
</evidence>
<name>A0A7Y9PGF9_9BACT</name>
<reference evidence="7 8" key="1">
    <citation type="submission" date="2020-07" db="EMBL/GenBank/DDBJ databases">
        <title>Genomic Encyclopedia of Type Strains, Phase IV (KMG-V): Genome sequencing to study the core and pangenomes of soil and plant-associated prokaryotes.</title>
        <authorList>
            <person name="Whitman W."/>
        </authorList>
    </citation>
    <scope>NUCLEOTIDE SEQUENCE [LARGE SCALE GENOMIC DNA]</scope>
    <source>
        <strain evidence="7 8">X4EP2</strain>
    </source>
</reference>
<feature type="transmembrane region" description="Helical" evidence="6">
    <location>
        <begin position="249"/>
        <end position="269"/>
    </location>
</feature>
<evidence type="ECO:0000256" key="1">
    <source>
        <dbReference type="ARBA" id="ARBA00004651"/>
    </source>
</evidence>
<feature type="transmembrane region" description="Helical" evidence="6">
    <location>
        <begin position="150"/>
        <end position="172"/>
    </location>
</feature>
<evidence type="ECO:0000256" key="2">
    <source>
        <dbReference type="ARBA" id="ARBA00022475"/>
    </source>
</evidence>
<evidence type="ECO:0008006" key="9">
    <source>
        <dbReference type="Google" id="ProtNLM"/>
    </source>
</evidence>
<evidence type="ECO:0000256" key="6">
    <source>
        <dbReference type="SAM" id="Phobius"/>
    </source>
</evidence>